<dbReference type="CDD" id="cd16936">
    <property type="entry name" value="HATPase_RsbW-like"/>
    <property type="match status" value="1"/>
</dbReference>
<dbReference type="PANTHER" id="PTHR35526:SF3">
    <property type="entry name" value="ANTI-SIGMA-F FACTOR RSBW"/>
    <property type="match status" value="1"/>
</dbReference>
<dbReference type="SUPFAM" id="SSF55874">
    <property type="entry name" value="ATPase domain of HSP90 chaperone/DNA topoisomerase II/histidine kinase"/>
    <property type="match status" value="1"/>
</dbReference>
<sequence>MAALVRGPEPLRLHLSAPSLPRRLREVREQVAAWAARLGLSNDRVDDIVLATHEALVNVADHAYPDGGGDAELDADCEQGEVRVVVRDHGCWQPPAADPGWRGRGLVLIGGLAEHIEVCSAAAGTSVAMHWSLPQT</sequence>
<dbReference type="PANTHER" id="PTHR35526">
    <property type="entry name" value="ANTI-SIGMA-F FACTOR RSBW-RELATED"/>
    <property type="match status" value="1"/>
</dbReference>
<name>A0ABP4AUN9_9PSEU</name>
<dbReference type="Proteomes" id="UP001499967">
    <property type="component" value="Unassembled WGS sequence"/>
</dbReference>
<dbReference type="GO" id="GO:0005524">
    <property type="term" value="F:ATP binding"/>
    <property type="evidence" value="ECO:0007669"/>
    <property type="project" value="UniProtKB-KW"/>
</dbReference>
<dbReference type="Gene3D" id="3.30.565.10">
    <property type="entry name" value="Histidine kinase-like ATPase, C-terminal domain"/>
    <property type="match status" value="1"/>
</dbReference>
<keyword evidence="4" id="KW-1185">Reference proteome</keyword>
<comment type="caution">
    <text evidence="3">The sequence shown here is derived from an EMBL/GenBank/DDBJ whole genome shotgun (WGS) entry which is preliminary data.</text>
</comment>
<dbReference type="EMBL" id="BAAAHP010000104">
    <property type="protein sequence ID" value="GAA0941464.1"/>
    <property type="molecule type" value="Genomic_DNA"/>
</dbReference>
<accession>A0ABP4AUN9</accession>
<dbReference type="InterPro" id="IPR036890">
    <property type="entry name" value="HATPase_C_sf"/>
</dbReference>
<organism evidence="3 4">
    <name type="scientific">Pseudonocardia zijingensis</name>
    <dbReference type="NCBI Taxonomy" id="153376"/>
    <lineage>
        <taxon>Bacteria</taxon>
        <taxon>Bacillati</taxon>
        <taxon>Actinomycetota</taxon>
        <taxon>Actinomycetes</taxon>
        <taxon>Pseudonocardiales</taxon>
        <taxon>Pseudonocardiaceae</taxon>
        <taxon>Pseudonocardia</taxon>
    </lineage>
</organism>
<keyword evidence="1" id="KW-0418">Kinase</keyword>
<gene>
    <name evidence="3" type="ORF">GCM10009559_36990</name>
</gene>
<dbReference type="Pfam" id="PF13581">
    <property type="entry name" value="HATPase_c_2"/>
    <property type="match status" value="1"/>
</dbReference>
<dbReference type="RefSeq" id="WP_343942698.1">
    <property type="nucleotide sequence ID" value="NZ_BAAAHP010000104.1"/>
</dbReference>
<keyword evidence="3" id="KW-0067">ATP-binding</keyword>
<evidence type="ECO:0000313" key="4">
    <source>
        <dbReference type="Proteomes" id="UP001499967"/>
    </source>
</evidence>
<keyword evidence="1" id="KW-0808">Transferase</keyword>
<keyword evidence="3" id="KW-0547">Nucleotide-binding</keyword>
<keyword evidence="1" id="KW-0723">Serine/threonine-protein kinase</keyword>
<evidence type="ECO:0000256" key="1">
    <source>
        <dbReference type="ARBA" id="ARBA00022527"/>
    </source>
</evidence>
<dbReference type="InterPro" id="IPR003594">
    <property type="entry name" value="HATPase_dom"/>
</dbReference>
<proteinExistence type="predicted"/>
<dbReference type="InterPro" id="IPR050267">
    <property type="entry name" value="Anti-sigma-factor_SerPK"/>
</dbReference>
<reference evidence="4" key="1">
    <citation type="journal article" date="2019" name="Int. J. Syst. Evol. Microbiol.">
        <title>The Global Catalogue of Microorganisms (GCM) 10K type strain sequencing project: providing services to taxonomists for standard genome sequencing and annotation.</title>
        <authorList>
            <consortium name="The Broad Institute Genomics Platform"/>
            <consortium name="The Broad Institute Genome Sequencing Center for Infectious Disease"/>
            <person name="Wu L."/>
            <person name="Ma J."/>
        </authorList>
    </citation>
    <scope>NUCLEOTIDE SEQUENCE [LARGE SCALE GENOMIC DNA]</scope>
    <source>
        <strain evidence="4">JCM 11117</strain>
    </source>
</reference>
<evidence type="ECO:0000313" key="3">
    <source>
        <dbReference type="EMBL" id="GAA0941464.1"/>
    </source>
</evidence>
<protein>
    <submittedName>
        <fullName evidence="3">ATP-binding protein</fullName>
    </submittedName>
</protein>
<feature type="domain" description="Histidine kinase/HSP90-like ATPase" evidence="2">
    <location>
        <begin position="18"/>
        <end position="131"/>
    </location>
</feature>
<evidence type="ECO:0000259" key="2">
    <source>
        <dbReference type="Pfam" id="PF13581"/>
    </source>
</evidence>